<evidence type="ECO:0000313" key="2">
    <source>
        <dbReference type="EMBL" id="KAF7839028.1"/>
    </source>
</evidence>
<feature type="compositionally biased region" description="Basic and acidic residues" evidence="1">
    <location>
        <begin position="29"/>
        <end position="70"/>
    </location>
</feature>
<reference evidence="2" key="1">
    <citation type="submission" date="2020-09" db="EMBL/GenBank/DDBJ databases">
        <title>Genome-Enabled Discovery of Anthraquinone Biosynthesis in Senna tora.</title>
        <authorList>
            <person name="Kang S.-H."/>
            <person name="Pandey R.P."/>
            <person name="Lee C.-M."/>
            <person name="Sim J.-S."/>
            <person name="Jeong J.-T."/>
            <person name="Choi B.-S."/>
            <person name="Jung M."/>
            <person name="Ginzburg D."/>
            <person name="Zhao K."/>
            <person name="Won S.Y."/>
            <person name="Oh T.-J."/>
            <person name="Yu Y."/>
            <person name="Kim N.-H."/>
            <person name="Lee O.R."/>
            <person name="Lee T.-H."/>
            <person name="Bashyal P."/>
            <person name="Kim T.-S."/>
            <person name="Lee W.-H."/>
            <person name="Kawkins C."/>
            <person name="Kim C.-K."/>
            <person name="Kim J.S."/>
            <person name="Ahn B.O."/>
            <person name="Rhee S.Y."/>
            <person name="Sohng J.K."/>
        </authorList>
    </citation>
    <scope>NUCLEOTIDE SEQUENCE</scope>
    <source>
        <tissue evidence="2">Leaf</tissue>
    </source>
</reference>
<dbReference type="AlphaFoldDB" id="A0A834X6E8"/>
<accession>A0A834X6E8</accession>
<feature type="region of interest" description="Disordered" evidence="1">
    <location>
        <begin position="22"/>
        <end position="70"/>
    </location>
</feature>
<protein>
    <submittedName>
        <fullName evidence="2">Uncharacterized protein</fullName>
    </submittedName>
</protein>
<dbReference type="Proteomes" id="UP000634136">
    <property type="component" value="Unassembled WGS sequence"/>
</dbReference>
<evidence type="ECO:0000256" key="1">
    <source>
        <dbReference type="SAM" id="MobiDB-lite"/>
    </source>
</evidence>
<feature type="region of interest" description="Disordered" evidence="1">
    <location>
        <begin position="90"/>
        <end position="181"/>
    </location>
</feature>
<feature type="compositionally biased region" description="Basic and acidic residues" evidence="1">
    <location>
        <begin position="122"/>
        <end position="138"/>
    </location>
</feature>
<keyword evidence="3" id="KW-1185">Reference proteome</keyword>
<dbReference type="EMBL" id="JAAIUW010000003">
    <property type="protein sequence ID" value="KAF7839028.1"/>
    <property type="molecule type" value="Genomic_DNA"/>
</dbReference>
<gene>
    <name evidence="2" type="ORF">G2W53_007510</name>
</gene>
<name>A0A834X6E8_9FABA</name>
<organism evidence="2 3">
    <name type="scientific">Senna tora</name>
    <dbReference type="NCBI Taxonomy" id="362788"/>
    <lineage>
        <taxon>Eukaryota</taxon>
        <taxon>Viridiplantae</taxon>
        <taxon>Streptophyta</taxon>
        <taxon>Embryophyta</taxon>
        <taxon>Tracheophyta</taxon>
        <taxon>Spermatophyta</taxon>
        <taxon>Magnoliopsida</taxon>
        <taxon>eudicotyledons</taxon>
        <taxon>Gunneridae</taxon>
        <taxon>Pentapetalae</taxon>
        <taxon>rosids</taxon>
        <taxon>fabids</taxon>
        <taxon>Fabales</taxon>
        <taxon>Fabaceae</taxon>
        <taxon>Caesalpinioideae</taxon>
        <taxon>Cassia clade</taxon>
        <taxon>Senna</taxon>
    </lineage>
</organism>
<sequence length="181" mass="20696">MSETRRLESKNLSKEEEDLLRRNTKKIKSGQEDHAVNVRSRVSYEDIGRDSDPFEYHPLGEEDNQRKSYMDSLLHRQGNERGGLVSLEGNVNVEEGNANTERDSDGILISRSEGEDSAQDYVDAHNAARTESKTKDTPDSEFENFQPNEKPQKENRNWKQNRSSAELMKPLRIGKKEDASA</sequence>
<evidence type="ECO:0000313" key="3">
    <source>
        <dbReference type="Proteomes" id="UP000634136"/>
    </source>
</evidence>
<comment type="caution">
    <text evidence="2">The sequence shown here is derived from an EMBL/GenBank/DDBJ whole genome shotgun (WGS) entry which is preliminary data.</text>
</comment>
<proteinExistence type="predicted"/>